<name>A8RLF7_ENTBW</name>
<dbReference type="AlphaFoldDB" id="A8RLF7"/>
<proteinExistence type="predicted"/>
<accession>A8RLF7</accession>
<dbReference type="EMBL" id="ABCC02000017">
    <property type="protein sequence ID" value="EDP18249.1"/>
    <property type="molecule type" value="Genomic_DNA"/>
</dbReference>
<reference evidence="1 2" key="1">
    <citation type="submission" date="2007-08" db="EMBL/GenBank/DDBJ databases">
        <authorList>
            <person name="Fulton L."/>
            <person name="Clifton S."/>
            <person name="Fulton B."/>
            <person name="Xu J."/>
            <person name="Minx P."/>
            <person name="Pepin K.H."/>
            <person name="Johnson M."/>
            <person name="Thiruvilangam P."/>
            <person name="Bhonagiri V."/>
            <person name="Nash W.E."/>
            <person name="Mardis E.R."/>
            <person name="Wilson R.K."/>
        </authorList>
    </citation>
    <scope>NUCLEOTIDE SEQUENCE [LARGE SCALE GENOMIC DNA]</scope>
    <source>
        <strain evidence="2">ATCC BAA-613 / DSM 15670 / CCUG 46953 / JCM 12243 / WAL 16351</strain>
    </source>
</reference>
<sequence length="40" mass="4847">MENNIELDQRCQNRYTKCLSEGNYGQRNRHGQAWQQDFSK</sequence>
<comment type="caution">
    <text evidence="1">The sequence shown here is derived from an EMBL/GenBank/DDBJ whole genome shotgun (WGS) entry which is preliminary data.</text>
</comment>
<dbReference type="PaxDb" id="411902-CLOBOL_01604"/>
<evidence type="ECO:0000313" key="1">
    <source>
        <dbReference type="EMBL" id="EDP18249.1"/>
    </source>
</evidence>
<dbReference type="Proteomes" id="UP000005396">
    <property type="component" value="Unassembled WGS sequence"/>
</dbReference>
<organism evidence="1 2">
    <name type="scientific">Enterocloster bolteae (strain ATCC BAA-613 / DSM 15670 / CCUG 46953 / JCM 12243 / WAL 16351)</name>
    <name type="common">Clostridium bolteae</name>
    <dbReference type="NCBI Taxonomy" id="411902"/>
    <lineage>
        <taxon>Bacteria</taxon>
        <taxon>Bacillati</taxon>
        <taxon>Bacillota</taxon>
        <taxon>Clostridia</taxon>
        <taxon>Lachnospirales</taxon>
        <taxon>Lachnospiraceae</taxon>
        <taxon>Enterocloster</taxon>
    </lineage>
</organism>
<gene>
    <name evidence="1" type="ORF">CLOBOL_01604</name>
</gene>
<reference evidence="1 2" key="2">
    <citation type="submission" date="2007-09" db="EMBL/GenBank/DDBJ databases">
        <title>Draft genome sequence of Clostridium bolteae (ATCC BAA-613).</title>
        <authorList>
            <person name="Sudarsanam P."/>
            <person name="Ley R."/>
            <person name="Guruge J."/>
            <person name="Turnbaugh P.J."/>
            <person name="Mahowald M."/>
            <person name="Liep D."/>
            <person name="Gordon J."/>
        </authorList>
    </citation>
    <scope>NUCLEOTIDE SEQUENCE [LARGE SCALE GENOMIC DNA]</scope>
    <source>
        <strain evidence="2">ATCC BAA-613 / DSM 15670 / CCUG 46953 / JCM 12243 / WAL 16351</strain>
    </source>
</reference>
<protein>
    <submittedName>
        <fullName evidence="1">Uncharacterized protein</fullName>
    </submittedName>
</protein>
<evidence type="ECO:0000313" key="2">
    <source>
        <dbReference type="Proteomes" id="UP000005396"/>
    </source>
</evidence>
<dbReference type="HOGENOM" id="CLU_3287292_0_0_9"/>